<feature type="transmembrane region" description="Helical" evidence="2">
    <location>
        <begin position="30"/>
        <end position="52"/>
    </location>
</feature>
<dbReference type="Proteomes" id="UP000318331">
    <property type="component" value="Unassembled WGS sequence"/>
</dbReference>
<protein>
    <submittedName>
        <fullName evidence="3">Uncharacterized protein</fullName>
    </submittedName>
</protein>
<accession>A0A543I4A3</accession>
<comment type="caution">
    <text evidence="3">The sequence shown here is derived from an EMBL/GenBank/DDBJ whole genome shotgun (WGS) entry which is preliminary data.</text>
</comment>
<dbReference type="AlphaFoldDB" id="A0A543I4A3"/>
<sequence length="112" mass="11518">MLTLLLTNPLVIGLLGAATTAPVAVDNEDVTPGAVGFLATAFVALMAVLLGLDMMRRVRRTRYRAEVGALLDAEEAQARGETVESADPTASVAPLVGSGEPVSPADSDSTPR</sequence>
<reference evidence="3 4" key="1">
    <citation type="submission" date="2019-06" db="EMBL/GenBank/DDBJ databases">
        <title>Sequencing the genomes of 1000 actinobacteria strains.</title>
        <authorList>
            <person name="Klenk H.-P."/>
        </authorList>
    </citation>
    <scope>NUCLEOTIDE SEQUENCE [LARGE SCALE GENOMIC DNA]</scope>
    <source>
        <strain evidence="3 4">DSM 18031</strain>
    </source>
</reference>
<keyword evidence="4" id="KW-1185">Reference proteome</keyword>
<keyword evidence="2" id="KW-0472">Membrane</keyword>
<gene>
    <name evidence="3" type="ORF">FB466_0224</name>
</gene>
<evidence type="ECO:0000313" key="3">
    <source>
        <dbReference type="EMBL" id="TQM65422.1"/>
    </source>
</evidence>
<dbReference type="EMBL" id="VFPN01000001">
    <property type="protein sequence ID" value="TQM65422.1"/>
    <property type="molecule type" value="Genomic_DNA"/>
</dbReference>
<evidence type="ECO:0000313" key="4">
    <source>
        <dbReference type="Proteomes" id="UP000318331"/>
    </source>
</evidence>
<evidence type="ECO:0000256" key="1">
    <source>
        <dbReference type="SAM" id="MobiDB-lite"/>
    </source>
</evidence>
<feature type="region of interest" description="Disordered" evidence="1">
    <location>
        <begin position="74"/>
        <end position="112"/>
    </location>
</feature>
<proteinExistence type="predicted"/>
<keyword evidence="2" id="KW-1133">Transmembrane helix</keyword>
<dbReference type="RefSeq" id="WP_211344729.1">
    <property type="nucleotide sequence ID" value="NZ_BAAAYS010000013.1"/>
</dbReference>
<organism evidence="3 4">
    <name type="scientific">Klugiella xanthotipulae</name>
    <dbReference type="NCBI Taxonomy" id="244735"/>
    <lineage>
        <taxon>Bacteria</taxon>
        <taxon>Bacillati</taxon>
        <taxon>Actinomycetota</taxon>
        <taxon>Actinomycetes</taxon>
        <taxon>Micrococcales</taxon>
        <taxon>Microbacteriaceae</taxon>
        <taxon>Klugiella</taxon>
    </lineage>
</organism>
<keyword evidence="2" id="KW-0812">Transmembrane</keyword>
<name>A0A543I4A3_9MICO</name>
<evidence type="ECO:0000256" key="2">
    <source>
        <dbReference type="SAM" id="Phobius"/>
    </source>
</evidence>